<gene>
    <name evidence="1" type="ORF">K441DRAFT_595421</name>
</gene>
<evidence type="ECO:0000313" key="2">
    <source>
        <dbReference type="Proteomes" id="UP000250078"/>
    </source>
</evidence>
<protein>
    <submittedName>
        <fullName evidence="1">Uncharacterized protein</fullName>
    </submittedName>
</protein>
<dbReference type="EMBL" id="KV748267">
    <property type="protein sequence ID" value="OCK87141.1"/>
    <property type="molecule type" value="Genomic_DNA"/>
</dbReference>
<dbReference type="Proteomes" id="UP000250078">
    <property type="component" value="Unassembled WGS sequence"/>
</dbReference>
<keyword evidence="2" id="KW-1185">Reference proteome</keyword>
<proteinExistence type="predicted"/>
<accession>A0ACC8ELI6</accession>
<name>A0ACC8ELI6_9PEZI</name>
<feature type="non-terminal residue" evidence="1">
    <location>
        <position position="1"/>
    </location>
</feature>
<evidence type="ECO:0000313" key="1">
    <source>
        <dbReference type="EMBL" id="OCK87141.1"/>
    </source>
</evidence>
<organism evidence="1 2">
    <name type="scientific">Cenococcum geophilum 1.58</name>
    <dbReference type="NCBI Taxonomy" id="794803"/>
    <lineage>
        <taxon>Eukaryota</taxon>
        <taxon>Fungi</taxon>
        <taxon>Dikarya</taxon>
        <taxon>Ascomycota</taxon>
        <taxon>Pezizomycotina</taxon>
        <taxon>Dothideomycetes</taxon>
        <taxon>Pleosporomycetidae</taxon>
        <taxon>Gloniales</taxon>
        <taxon>Gloniaceae</taxon>
        <taxon>Cenococcum</taxon>
    </lineage>
</organism>
<reference evidence="1 2" key="1">
    <citation type="journal article" date="2016" name="Nat. Commun.">
        <title>Ectomycorrhizal ecology is imprinted in the genome of the dominant symbiotic fungus Cenococcum geophilum.</title>
        <authorList>
            <consortium name="DOE Joint Genome Institute"/>
            <person name="Peter M."/>
            <person name="Kohler A."/>
            <person name="Ohm R.A."/>
            <person name="Kuo A."/>
            <person name="Krutzmann J."/>
            <person name="Morin E."/>
            <person name="Arend M."/>
            <person name="Barry K.W."/>
            <person name="Binder M."/>
            <person name="Choi C."/>
            <person name="Clum A."/>
            <person name="Copeland A."/>
            <person name="Grisel N."/>
            <person name="Haridas S."/>
            <person name="Kipfer T."/>
            <person name="LaButti K."/>
            <person name="Lindquist E."/>
            <person name="Lipzen A."/>
            <person name="Maire R."/>
            <person name="Meier B."/>
            <person name="Mihaltcheva S."/>
            <person name="Molinier V."/>
            <person name="Murat C."/>
            <person name="Poggeler S."/>
            <person name="Quandt C.A."/>
            <person name="Sperisen C."/>
            <person name="Tritt A."/>
            <person name="Tisserant E."/>
            <person name="Crous P.W."/>
            <person name="Henrissat B."/>
            <person name="Nehls U."/>
            <person name="Egli S."/>
            <person name="Spatafora J.W."/>
            <person name="Grigoriev I.V."/>
            <person name="Martin F.M."/>
        </authorList>
    </citation>
    <scope>NUCLEOTIDE SEQUENCE [LARGE SCALE GENOMIC DNA]</scope>
    <source>
        <strain evidence="1 2">1.58</strain>
    </source>
</reference>
<sequence>VYLPILDNRTTLIITKCVNIEGSAILPIVIIKGAVLLKRYFINLPNQYLVICSSSGYTNNKLSLK</sequence>